<dbReference type="RefSeq" id="WP_169602825.1">
    <property type="nucleotide sequence ID" value="NZ_CP046565.1"/>
</dbReference>
<feature type="domain" description="Thioredoxin" evidence="2">
    <location>
        <begin position="17"/>
        <end position="158"/>
    </location>
</feature>
<dbReference type="PROSITE" id="PS51352">
    <property type="entry name" value="THIOREDOXIN_2"/>
    <property type="match status" value="1"/>
</dbReference>
<feature type="signal peptide" evidence="1">
    <location>
        <begin position="1"/>
        <end position="20"/>
    </location>
</feature>
<gene>
    <name evidence="3" type="ORF">GNH96_05875</name>
</gene>
<name>A0A858Q6N1_9GAMM</name>
<dbReference type="InterPro" id="IPR013740">
    <property type="entry name" value="Redoxin"/>
</dbReference>
<dbReference type="CDD" id="cd02966">
    <property type="entry name" value="TlpA_like_family"/>
    <property type="match status" value="1"/>
</dbReference>
<dbReference type="SUPFAM" id="SSF52833">
    <property type="entry name" value="Thioredoxin-like"/>
    <property type="match status" value="1"/>
</dbReference>
<accession>A0A858Q6N1</accession>
<keyword evidence="4" id="KW-1185">Reference proteome</keyword>
<dbReference type="GO" id="GO:0016491">
    <property type="term" value="F:oxidoreductase activity"/>
    <property type="evidence" value="ECO:0007669"/>
    <property type="project" value="InterPro"/>
</dbReference>
<proteinExistence type="predicted"/>
<evidence type="ECO:0000259" key="2">
    <source>
        <dbReference type="PROSITE" id="PS51352"/>
    </source>
</evidence>
<sequence>MNRHLVSGFLAAFFAATVSANPAPDCRLSRYQDGAPLNIAGFKGKVAYVDFWASWCGPCLQSFPFMAETYKDFKPKGFELIAVNLDEEREGADAFLAKQPVDFTIASDPEGDCPRQFDVQAMPSSFLIDRKGNIRHVHLGFREKDKAEIRAQIEALLNEP</sequence>
<evidence type="ECO:0000313" key="3">
    <source>
        <dbReference type="EMBL" id="QJD29542.1"/>
    </source>
</evidence>
<dbReference type="Pfam" id="PF08534">
    <property type="entry name" value="Redoxin"/>
    <property type="match status" value="1"/>
</dbReference>
<dbReference type="Proteomes" id="UP000503004">
    <property type="component" value="Chromosome"/>
</dbReference>
<dbReference type="EMBL" id="CP046565">
    <property type="protein sequence ID" value="QJD29542.1"/>
    <property type="molecule type" value="Genomic_DNA"/>
</dbReference>
<dbReference type="Gene3D" id="3.40.30.10">
    <property type="entry name" value="Glutaredoxin"/>
    <property type="match status" value="1"/>
</dbReference>
<reference evidence="4" key="1">
    <citation type="submission" date="2019-12" db="EMBL/GenBank/DDBJ databases">
        <authorList>
            <person name="Awala S.I."/>
            <person name="Rhee S.K."/>
        </authorList>
    </citation>
    <scope>NUCLEOTIDE SEQUENCE [LARGE SCALE GENOMIC DNA]</scope>
    <source>
        <strain evidence="4">IM1</strain>
    </source>
</reference>
<dbReference type="KEGG" id="metu:GNH96_05875"/>
<evidence type="ECO:0000256" key="1">
    <source>
        <dbReference type="SAM" id="SignalP"/>
    </source>
</evidence>
<evidence type="ECO:0000313" key="4">
    <source>
        <dbReference type="Proteomes" id="UP000503004"/>
    </source>
</evidence>
<dbReference type="PANTHER" id="PTHR42852:SF17">
    <property type="entry name" value="THIOREDOXIN-LIKE PROTEIN HI_1115"/>
    <property type="match status" value="1"/>
</dbReference>
<dbReference type="InterPro" id="IPR013766">
    <property type="entry name" value="Thioredoxin_domain"/>
</dbReference>
<dbReference type="InterPro" id="IPR036249">
    <property type="entry name" value="Thioredoxin-like_sf"/>
</dbReference>
<dbReference type="InterPro" id="IPR050553">
    <property type="entry name" value="Thioredoxin_ResA/DsbE_sf"/>
</dbReference>
<keyword evidence="1" id="KW-0732">Signal</keyword>
<feature type="chain" id="PRO_5032839344" evidence="1">
    <location>
        <begin position="21"/>
        <end position="160"/>
    </location>
</feature>
<organism evidence="3 4">
    <name type="scientific">Methylococcus geothermalis</name>
    <dbReference type="NCBI Taxonomy" id="2681310"/>
    <lineage>
        <taxon>Bacteria</taxon>
        <taxon>Pseudomonadati</taxon>
        <taxon>Pseudomonadota</taxon>
        <taxon>Gammaproteobacteria</taxon>
        <taxon>Methylococcales</taxon>
        <taxon>Methylococcaceae</taxon>
        <taxon>Methylococcus</taxon>
    </lineage>
</organism>
<dbReference type="PANTHER" id="PTHR42852">
    <property type="entry name" value="THIOL:DISULFIDE INTERCHANGE PROTEIN DSBE"/>
    <property type="match status" value="1"/>
</dbReference>
<protein>
    <submittedName>
        <fullName evidence="3">Redoxin family protein</fullName>
    </submittedName>
</protein>
<dbReference type="AlphaFoldDB" id="A0A858Q6N1"/>